<evidence type="ECO:0000313" key="20">
    <source>
        <dbReference type="Proteomes" id="UP000045842"/>
    </source>
</evidence>
<dbReference type="EMBL" id="LWDQ01000001">
    <property type="protein sequence ID" value="OMH58953.1"/>
    <property type="molecule type" value="Genomic_DNA"/>
</dbReference>
<evidence type="ECO:0000313" key="26">
    <source>
        <dbReference type="Proteomes" id="UP000049023"/>
    </source>
</evidence>
<evidence type="ECO:0000313" key="5">
    <source>
        <dbReference type="EMBL" id="CKR73325.1"/>
    </source>
</evidence>
<reference evidence="15" key="7">
    <citation type="submission" date="2018-07" db="EMBL/GenBank/DDBJ databases">
        <authorList>
            <person name="Shah S."/>
            <person name="Brown T."/>
            <person name="Auld S."/>
            <person name="Bratton K."/>
            <person name="Narechania A."/>
            <person name="Mathema B."/>
            <person name="Gandhi N."/>
        </authorList>
    </citation>
    <scope>NUCLEOTIDE SEQUENCE</scope>
    <source>
        <strain evidence="15">32301_S10</strain>
    </source>
</reference>
<reference evidence="7 27" key="1">
    <citation type="submission" date="2015-03" db="EMBL/GenBank/DDBJ databases">
        <authorList>
            <consortium name="Pathogen Informatics"/>
            <person name="Murphy D."/>
        </authorList>
    </citation>
    <scope>NUCLEOTIDE SEQUENCE [LARGE SCALE GENOMIC DNA]</scope>
    <source>
        <strain evidence="7 27">0268S</strain>
    </source>
</reference>
<evidence type="ECO:0000313" key="27">
    <source>
        <dbReference type="Proteomes" id="UP000050139"/>
    </source>
</evidence>
<dbReference type="EMBL" id="CSAD01000075">
    <property type="protein sequence ID" value="COV01300.1"/>
    <property type="molecule type" value="Genomic_DNA"/>
</dbReference>
<evidence type="ECO:0000313" key="15">
    <source>
        <dbReference type="EMBL" id="REQ52959.1"/>
    </source>
</evidence>
<dbReference type="AlphaFoldDB" id="A0A066S409"/>
<evidence type="ECO:0000313" key="32">
    <source>
        <dbReference type="Proteomes" id="UP000671119"/>
    </source>
</evidence>
<dbReference type="Proteomes" id="UP000044938">
    <property type="component" value="Unassembled WGS sequence"/>
</dbReference>
<dbReference type="Proteomes" id="UP000189452">
    <property type="component" value="Chromosome"/>
</dbReference>
<reference evidence="17 18" key="3">
    <citation type="submission" date="2015-03" db="EMBL/GenBank/DDBJ databases">
        <authorList>
            <consortium name="Pathogen Informatics"/>
        </authorList>
    </citation>
    <scope>NUCLEOTIDE SEQUENCE [LARGE SCALE GENOMIC DNA]</scope>
    <source>
        <strain evidence="5 25">Bir 172</strain>
        <strain evidence="6 28">Bir 185</strain>
        <strain evidence="4 26">Bir 187</strain>
        <strain evidence="3 21">C09601061</strain>
        <strain evidence="8 18">D00501624</strain>
        <strain evidence="9 20">G09801536</strain>
        <strain evidence="1 23">G09901357</strain>
        <strain evidence="2 22">H09601792</strain>
        <strain evidence="17">K00500041</strain>
        <strain evidence="11 19">M09401471</strain>
        <strain evidence="12 24">P00601463</strain>
    </source>
</reference>
<evidence type="ECO:0000313" key="11">
    <source>
        <dbReference type="EMBL" id="COV38075.1"/>
    </source>
</evidence>
<evidence type="ECO:0000313" key="13">
    <source>
        <dbReference type="EMBL" id="MBP0683883.1"/>
    </source>
</evidence>
<dbReference type="EMBL" id="CSAJ01000004">
    <property type="protein sequence ID" value="COV38075.1"/>
    <property type="molecule type" value="Genomic_DNA"/>
</dbReference>
<dbReference type="EMBL" id="CHKL01000762">
    <property type="protein sequence ID" value="COX28114.1"/>
    <property type="molecule type" value="Genomic_DNA"/>
</dbReference>
<gene>
    <name evidence="14" type="ORF">A4S10_01115</name>
    <name evidence="16" type="ORF">DKC2_1118</name>
    <name evidence="15" type="ORF">DSJ38_09015</name>
    <name evidence="3" type="ORF">ERS007657_02962</name>
    <name evidence="8" type="ORF">ERS007661_01578</name>
    <name evidence="9" type="ORF">ERS007679_00835</name>
    <name evidence="1" type="ORF">ERS007681_00089</name>
    <name evidence="2" type="ORF">ERS007688_01484</name>
    <name evidence="10" type="ORF">ERS007703_00319</name>
    <name evidence="11" type="ORF">ERS007720_00080</name>
    <name evidence="12" type="ORF">ERS007741_04116</name>
    <name evidence="5" type="ORF">ERS027646_00544</name>
    <name evidence="6" type="ORF">ERS027659_02732</name>
    <name evidence="4" type="ORF">ERS027661_00229</name>
    <name evidence="7" type="ORF">ERS094118_04002</name>
    <name evidence="13" type="ORF">J8J21_12250</name>
</gene>
<dbReference type="Proteomes" id="UP000300237">
    <property type="component" value="Chromosome"/>
</dbReference>
<evidence type="ECO:0000313" key="22">
    <source>
        <dbReference type="Proteomes" id="UP000046947"/>
    </source>
</evidence>
<accession>A0A066S409</accession>
<evidence type="ECO:0000313" key="28">
    <source>
        <dbReference type="Proteomes" id="UP000050164"/>
    </source>
</evidence>
<evidence type="ECO:0000313" key="4">
    <source>
        <dbReference type="EMBL" id="CKQ88279.1"/>
    </source>
</evidence>
<dbReference type="EMBL" id="CFOE01000005">
    <property type="protein sequence ID" value="CFE34532.1"/>
    <property type="molecule type" value="Genomic_DNA"/>
</dbReference>
<evidence type="ECO:0000313" key="1">
    <source>
        <dbReference type="EMBL" id="CFE34532.1"/>
    </source>
</evidence>
<dbReference type="Proteomes" id="UP000046680">
    <property type="component" value="Unassembled WGS sequence"/>
</dbReference>
<dbReference type="Proteomes" id="UP000256381">
    <property type="component" value="Unassembled WGS sequence"/>
</dbReference>
<reference evidence="14 29" key="4">
    <citation type="submission" date="2016-04" db="EMBL/GenBank/DDBJ databases">
        <authorList>
            <person name="Bigi M."/>
            <person name="Bigi F."/>
            <person name="Soria M.A."/>
        </authorList>
    </citation>
    <scope>NUCLEOTIDE SEQUENCE [LARGE SCALE GENOMIC DNA]</scope>
    <source>
        <strain evidence="14 29">6548</strain>
    </source>
</reference>
<evidence type="ECO:0000313" key="9">
    <source>
        <dbReference type="EMBL" id="COV01300.1"/>
    </source>
</evidence>
<reference evidence="14 29" key="6">
    <citation type="submission" date="2017-02" db="EMBL/GenBank/DDBJ databases">
        <title>Protein polymorphisms may explain contrasting epidemiological fitness of two variants of a multidrug-resistant Mycobacterium tuberculosis strain.</title>
        <authorList>
            <person name="Bigi M.M."/>
            <person name="Lopez B."/>
            <person name="Blanco F.C."/>
            <person name="Sasiain M.C."/>
            <person name="De La Barrera S."/>
            <person name="Ritacco V."/>
            <person name="Bigi F."/>
            <person name="Soria M.A."/>
        </authorList>
    </citation>
    <scope>NUCLEOTIDE SEQUENCE [LARGE SCALE GENOMIC DNA]</scope>
    <source>
        <strain evidence="14 29">6548</strain>
    </source>
</reference>
<protein>
    <submittedName>
        <fullName evidence="8">Uncharacterized protein</fullName>
    </submittedName>
</protein>
<evidence type="ECO:0000313" key="19">
    <source>
        <dbReference type="Proteomes" id="UP000044938"/>
    </source>
</evidence>
<evidence type="ECO:0000313" key="31">
    <source>
        <dbReference type="Proteomes" id="UP000300237"/>
    </source>
</evidence>
<evidence type="ECO:0000313" key="25">
    <source>
        <dbReference type="Proteomes" id="UP000048948"/>
    </source>
</evidence>
<reference evidence="13 32" key="9">
    <citation type="submission" date="2021-03" db="EMBL/GenBank/DDBJ databases">
        <title>Whole Genome Sequencing of Mycobacterium tuberculosis clinical isolates from Arunachal Pradesh, India.</title>
        <authorList>
            <person name="Singh S."/>
            <person name="Mudliar S.R."/>
            <person name="Kulsum U."/>
            <person name="Rufai S.B."/>
            <person name="Singh P.K."/>
            <person name="Umpo M."/>
            <person name="Nyori M."/>
        </authorList>
    </citation>
    <scope>NUCLEOTIDE SEQUENCE [LARGE SCALE GENOMIC DNA]</scope>
    <source>
        <strain evidence="13 32">OMICS/BPL/0142/20/SP</strain>
    </source>
</reference>
<evidence type="ECO:0000313" key="6">
    <source>
        <dbReference type="EMBL" id="CKS16933.1"/>
    </source>
</evidence>
<name>A0A066S409_MYCTX</name>
<dbReference type="EMBL" id="JAGIZI010000018">
    <property type="protein sequence ID" value="MBP0683883.1"/>
    <property type="molecule type" value="Genomic_DNA"/>
</dbReference>
<dbReference type="Proteomes" id="UP000045842">
    <property type="component" value="Unassembled WGS sequence"/>
</dbReference>
<evidence type="ECO:0000313" key="30">
    <source>
        <dbReference type="Proteomes" id="UP000256381"/>
    </source>
</evidence>
<evidence type="ECO:0000313" key="23">
    <source>
        <dbReference type="Proteomes" id="UP000048289"/>
    </source>
</evidence>
<evidence type="ECO:0000313" key="29">
    <source>
        <dbReference type="Proteomes" id="UP000189452"/>
    </source>
</evidence>
<evidence type="ECO:0000313" key="24">
    <source>
        <dbReference type="Proteomes" id="UP000048600"/>
    </source>
</evidence>
<evidence type="ECO:0000313" key="18">
    <source>
        <dbReference type="Proteomes" id="UP000039217"/>
    </source>
</evidence>
<dbReference type="Proteomes" id="UP000048948">
    <property type="component" value="Unassembled WGS sequence"/>
</dbReference>
<evidence type="ECO:0000313" key="17">
    <source>
        <dbReference type="Proteomes" id="UP000038802"/>
    </source>
</evidence>
<dbReference type="EMBL" id="CGCX01001284">
    <property type="protein sequence ID" value="CFR92063.1"/>
    <property type="molecule type" value="Genomic_DNA"/>
</dbReference>
<dbReference type="EMBL" id="QTBD01000138">
    <property type="protein sequence ID" value="REQ52959.1"/>
    <property type="molecule type" value="Genomic_DNA"/>
</dbReference>
<reference evidence="15 30" key="5">
    <citation type="journal article" date="2017" name="N. Engl. J. Med.">
        <title>Transmission of Extensively Drug-Resistant Tuberculosis in South Africa.</title>
        <authorList>
            <person name="Shah N.S."/>
            <person name="Auld S.C."/>
            <person name="Brust J.C."/>
            <person name="Mathema B."/>
            <person name="Ismail N."/>
            <person name="Moodley P."/>
            <person name="Mlisana K."/>
            <person name="Allana S."/>
            <person name="Campbell A."/>
            <person name="Mthiyane T."/>
            <person name="Morris N."/>
            <person name="Mpangase P."/>
            <person name="van der Meulen H."/>
            <person name="Omar S.V."/>
            <person name="Brown T.S."/>
            <person name="Narechania A."/>
            <person name="Shaskina E."/>
            <person name="Kapwata T."/>
            <person name="Kreiswirth B."/>
            <person name="Gandhi N.R."/>
        </authorList>
    </citation>
    <scope>NUCLEOTIDE SEQUENCE [LARGE SCALE GENOMIC DNA]</scope>
    <source>
        <strain evidence="15 30">32301_S10</strain>
    </source>
</reference>
<sequence length="67" mass="7333">MWVPPATMLRDLVLLDPDGERLVFGMRAHPDSAALLTRADDLEELIGFAARQRSASVGSHVAIELHP</sequence>
<evidence type="ECO:0000313" key="14">
    <source>
        <dbReference type="EMBL" id="OMH58953.1"/>
    </source>
</evidence>
<evidence type="ECO:0000313" key="16">
    <source>
        <dbReference type="EMBL" id="VCU49299.1"/>
    </source>
</evidence>
<evidence type="ECO:0000313" key="2">
    <source>
        <dbReference type="EMBL" id="CFE49499.1"/>
    </source>
</evidence>
<evidence type="ECO:0000313" key="3">
    <source>
        <dbReference type="EMBL" id="CFR92063.1"/>
    </source>
</evidence>
<dbReference type="Proteomes" id="UP000038802">
    <property type="component" value="Unassembled WGS sequence"/>
</dbReference>
<dbReference type="Proteomes" id="UP000048600">
    <property type="component" value="Unassembled WGS sequence"/>
</dbReference>
<reference evidence="16 31" key="8">
    <citation type="submission" date="2018-08" db="EMBL/GenBank/DDBJ databases">
        <authorList>
            <person name="Fokvardsen B D."/>
            <person name="Norman A."/>
        </authorList>
    </citation>
    <scope>NUCLEOTIDE SEQUENCE [LARGE SCALE GENOMIC DNA]</scope>
    <source>
        <strain evidence="16 31">DKC2</strain>
    </source>
</reference>
<evidence type="ECO:0000313" key="21">
    <source>
        <dbReference type="Proteomes" id="UP000046680"/>
    </source>
</evidence>
<dbReference type="RefSeq" id="WP_003405585.1">
    <property type="nucleotide sequence ID" value="NZ_AP017901.1"/>
</dbReference>
<dbReference type="Proteomes" id="UP000050164">
    <property type="component" value="Unassembled WGS sequence"/>
</dbReference>
<dbReference type="Proteomes" id="UP000039217">
    <property type="component" value="Unassembled WGS sequence"/>
</dbReference>
<dbReference type="EMBL" id="LR027516">
    <property type="protein sequence ID" value="VCU49299.1"/>
    <property type="molecule type" value="Genomic_DNA"/>
</dbReference>
<evidence type="ECO:0000313" key="8">
    <source>
        <dbReference type="EMBL" id="CNV05866.1"/>
    </source>
</evidence>
<dbReference type="EMBL" id="CSAE01000018">
    <property type="protein sequence ID" value="COV02536.1"/>
    <property type="molecule type" value="Genomic_DNA"/>
</dbReference>
<dbReference type="PATRIC" id="fig|1773.206.peg.949"/>
<dbReference type="Proteomes" id="UP000048289">
    <property type="component" value="Unassembled WGS sequence"/>
</dbReference>
<evidence type="ECO:0000313" key="12">
    <source>
        <dbReference type="EMBL" id="COX28114.1"/>
    </source>
</evidence>
<evidence type="ECO:0000313" key="10">
    <source>
        <dbReference type="EMBL" id="COV02536.1"/>
    </source>
</evidence>
<dbReference type="EMBL" id="CNGE01000056">
    <property type="protein sequence ID" value="CKR73325.1"/>
    <property type="molecule type" value="Genomic_DNA"/>
</dbReference>
<evidence type="ECO:0000313" key="7">
    <source>
        <dbReference type="EMBL" id="CLX09188.1"/>
    </source>
</evidence>
<dbReference type="Proteomes" id="UP000049023">
    <property type="component" value="Unassembled WGS sequence"/>
</dbReference>
<dbReference type="EMBL" id="CNFU01000022">
    <property type="protein sequence ID" value="CKQ88279.1"/>
    <property type="molecule type" value="Genomic_DNA"/>
</dbReference>
<proteinExistence type="predicted"/>
<dbReference type="Proteomes" id="UP000050139">
    <property type="component" value="Unassembled WGS sequence"/>
</dbReference>
<dbReference type="EMBL" id="COPH01000048">
    <property type="protein sequence ID" value="CLX09188.1"/>
    <property type="molecule type" value="Genomic_DNA"/>
</dbReference>
<dbReference type="EMBL" id="CQQC01000454">
    <property type="protein sequence ID" value="CNV05866.1"/>
    <property type="molecule type" value="Genomic_DNA"/>
</dbReference>
<organism evidence="8 18">
    <name type="scientific">Mycobacterium tuberculosis</name>
    <dbReference type="NCBI Taxonomy" id="1773"/>
    <lineage>
        <taxon>Bacteria</taxon>
        <taxon>Bacillati</taxon>
        <taxon>Actinomycetota</taxon>
        <taxon>Actinomycetes</taxon>
        <taxon>Mycobacteriales</taxon>
        <taxon>Mycobacteriaceae</taxon>
        <taxon>Mycobacterium</taxon>
        <taxon>Mycobacterium tuberculosis complex</taxon>
    </lineage>
</organism>
<dbReference type="Proteomes" id="UP000046947">
    <property type="component" value="Unassembled WGS sequence"/>
</dbReference>
<dbReference type="STRING" id="115862.BBG46_05670"/>
<reference evidence="10" key="2">
    <citation type="submission" date="2015-03" db="EMBL/GenBank/DDBJ databases">
        <authorList>
            <person name="Murphy D."/>
        </authorList>
    </citation>
    <scope>NUCLEOTIDE SEQUENCE [LARGE SCALE GENOMIC DNA]</scope>
    <source>
        <strain evidence="10">K00500041</strain>
    </source>
</reference>
<dbReference type="EMBL" id="CNFT01000692">
    <property type="protein sequence ID" value="CKS16933.1"/>
    <property type="molecule type" value="Genomic_DNA"/>
</dbReference>
<dbReference type="Proteomes" id="UP000671119">
    <property type="component" value="Unassembled WGS sequence"/>
</dbReference>
<dbReference type="EMBL" id="CFOH01000192">
    <property type="protein sequence ID" value="CFE49499.1"/>
    <property type="molecule type" value="Genomic_DNA"/>
</dbReference>